<proteinExistence type="inferred from homology"/>
<dbReference type="InterPro" id="IPR011057">
    <property type="entry name" value="Mss4-like_sf"/>
</dbReference>
<evidence type="ECO:0000256" key="4">
    <source>
        <dbReference type="ARBA" id="ARBA00023002"/>
    </source>
</evidence>
<dbReference type="Pfam" id="PF01641">
    <property type="entry name" value="SelR"/>
    <property type="match status" value="1"/>
</dbReference>
<comment type="function">
    <text evidence="6">Has an important function as a repair enzyme for proteins that have been inactivated by oxidation. Catalyzes the reversible oxidation-reduction of methionine sulfoxide in proteins to methionine.</text>
</comment>
<dbReference type="InterPro" id="IPR002569">
    <property type="entry name" value="Met_Sox_Rdtase_MsrA_dom"/>
</dbReference>
<feature type="chain" id="PRO_5038216754" description="Peptide methionine sulfoxide reductase MsrB" evidence="11">
    <location>
        <begin position="24"/>
        <end position="400"/>
    </location>
</feature>
<reference evidence="13 15" key="2">
    <citation type="submission" date="2018-04" db="EMBL/GenBank/DDBJ databases">
        <title>Subsurface microbial communities from deep shales in Ohio and West Virginia, USA.</title>
        <authorList>
            <person name="Wrighton K."/>
        </authorList>
    </citation>
    <scope>NUCLEOTIDE SEQUENCE [LARGE SCALE GENOMIC DNA]</scope>
    <source>
        <strain evidence="13 15">MSL28</strain>
    </source>
</reference>
<comment type="similarity">
    <text evidence="10">Belongs to the MsrB Met sulfoxide reductase family.</text>
</comment>
<evidence type="ECO:0000259" key="12">
    <source>
        <dbReference type="PROSITE" id="PS51790"/>
    </source>
</evidence>
<name>A0A1G6MXW5_9FIRM</name>
<reference evidence="14 16" key="1">
    <citation type="submission" date="2016-10" db="EMBL/GenBank/DDBJ databases">
        <authorList>
            <person name="Varghese N."/>
            <person name="Submissions S."/>
        </authorList>
    </citation>
    <scope>NUCLEOTIDE SEQUENCE [LARGE SCALE GENOMIC DNA]</scope>
    <source>
        <strain evidence="14 16">WG10</strain>
    </source>
</reference>
<comment type="catalytic activity">
    <reaction evidence="9">
        <text>[thioredoxin]-disulfide + L-methionine + H2O = L-methionine (S)-S-oxide + [thioredoxin]-dithiol</text>
        <dbReference type="Rhea" id="RHEA:19993"/>
        <dbReference type="Rhea" id="RHEA-COMP:10698"/>
        <dbReference type="Rhea" id="RHEA-COMP:10700"/>
        <dbReference type="ChEBI" id="CHEBI:15377"/>
        <dbReference type="ChEBI" id="CHEBI:29950"/>
        <dbReference type="ChEBI" id="CHEBI:50058"/>
        <dbReference type="ChEBI" id="CHEBI:57844"/>
        <dbReference type="ChEBI" id="CHEBI:58772"/>
        <dbReference type="EC" id="1.8.4.11"/>
    </reaction>
</comment>
<dbReference type="InterPro" id="IPR028427">
    <property type="entry name" value="Met_Sox_Rdtase_MsrB"/>
</dbReference>
<evidence type="ECO:0000313" key="15">
    <source>
        <dbReference type="Proteomes" id="UP000247389"/>
    </source>
</evidence>
<feature type="domain" description="MsrB" evidence="12">
    <location>
        <begin position="262"/>
        <end position="384"/>
    </location>
</feature>
<evidence type="ECO:0000256" key="11">
    <source>
        <dbReference type="SAM" id="SignalP"/>
    </source>
</evidence>
<dbReference type="NCBIfam" id="TIGR00401">
    <property type="entry name" value="msrA"/>
    <property type="match status" value="1"/>
</dbReference>
<feature type="active site" description="Nucleophile" evidence="10">
    <location>
        <position position="373"/>
    </location>
</feature>
<dbReference type="InterPro" id="IPR002579">
    <property type="entry name" value="Met_Sox_Rdtase_MsrB_dom"/>
</dbReference>
<dbReference type="GO" id="GO:0030091">
    <property type="term" value="P:protein repair"/>
    <property type="evidence" value="ECO:0007669"/>
    <property type="project" value="InterPro"/>
</dbReference>
<dbReference type="PROSITE" id="PS51790">
    <property type="entry name" value="MSRB"/>
    <property type="match status" value="1"/>
</dbReference>
<dbReference type="PANTHER" id="PTHR10173:SF59">
    <property type="entry name" value="PEPTIDE METHIONINE SULFOXIDE REDUCTASE MSRA_MSRB"/>
    <property type="match status" value="1"/>
</dbReference>
<dbReference type="GO" id="GO:0033743">
    <property type="term" value="F:peptide-methionine (R)-S-oxide reductase activity"/>
    <property type="evidence" value="ECO:0007669"/>
    <property type="project" value="UniProtKB-UniRule"/>
</dbReference>
<gene>
    <name evidence="10" type="primary">msrB</name>
    <name evidence="13" type="ORF">C8C78_10764</name>
    <name evidence="14" type="ORF">SAMN04488597_1102</name>
</gene>
<comment type="caution">
    <text evidence="10">Lacks conserved residue(s) required for the propagation of feature annotation.</text>
</comment>
<accession>A0A1G6MXW5</accession>
<dbReference type="EMBL" id="FMYT01000010">
    <property type="protein sequence ID" value="SDC60392.1"/>
    <property type="molecule type" value="Genomic_DNA"/>
</dbReference>
<dbReference type="InterPro" id="IPR036509">
    <property type="entry name" value="Met_Sox_Rdtase_MsrA_sf"/>
</dbReference>
<dbReference type="NCBIfam" id="TIGR00357">
    <property type="entry name" value="peptide-methionine (R)-S-oxide reductase MsrB"/>
    <property type="match status" value="1"/>
</dbReference>
<evidence type="ECO:0000256" key="7">
    <source>
        <dbReference type="ARBA" id="ARBA00047806"/>
    </source>
</evidence>
<dbReference type="GO" id="GO:0008113">
    <property type="term" value="F:peptide-methionine (S)-S-oxide reductase activity"/>
    <property type="evidence" value="ECO:0007669"/>
    <property type="project" value="UniProtKB-EC"/>
</dbReference>
<comment type="catalytic activity">
    <reaction evidence="7">
        <text>L-methionyl-[protein] + [thioredoxin]-disulfide + H2O = L-methionyl-(S)-S-oxide-[protein] + [thioredoxin]-dithiol</text>
        <dbReference type="Rhea" id="RHEA:14217"/>
        <dbReference type="Rhea" id="RHEA-COMP:10698"/>
        <dbReference type="Rhea" id="RHEA-COMP:10700"/>
        <dbReference type="Rhea" id="RHEA-COMP:12313"/>
        <dbReference type="Rhea" id="RHEA-COMP:12315"/>
        <dbReference type="ChEBI" id="CHEBI:15377"/>
        <dbReference type="ChEBI" id="CHEBI:16044"/>
        <dbReference type="ChEBI" id="CHEBI:29950"/>
        <dbReference type="ChEBI" id="CHEBI:44120"/>
        <dbReference type="ChEBI" id="CHEBI:50058"/>
        <dbReference type="EC" id="1.8.4.11"/>
    </reaction>
</comment>
<dbReference type="Gene3D" id="3.30.1060.10">
    <property type="entry name" value="Peptide methionine sulphoxide reductase MsrA"/>
    <property type="match status" value="1"/>
</dbReference>
<dbReference type="AlphaFoldDB" id="A0A1G6MXW5"/>
<evidence type="ECO:0000256" key="3">
    <source>
        <dbReference type="ARBA" id="ARBA00011017"/>
    </source>
</evidence>
<dbReference type="Proteomes" id="UP000247389">
    <property type="component" value="Unassembled WGS sequence"/>
</dbReference>
<evidence type="ECO:0000313" key="16">
    <source>
        <dbReference type="Proteomes" id="UP000324896"/>
    </source>
</evidence>
<keyword evidence="4 10" id="KW-0560">Oxidoreductase</keyword>
<dbReference type="Gene3D" id="2.170.150.20">
    <property type="entry name" value="Peptide methionine sulfoxide reductase"/>
    <property type="match status" value="1"/>
</dbReference>
<organism evidence="14 16">
    <name type="scientific">Halanaerobium congolense</name>
    <dbReference type="NCBI Taxonomy" id="54121"/>
    <lineage>
        <taxon>Bacteria</taxon>
        <taxon>Bacillati</taxon>
        <taxon>Bacillota</taxon>
        <taxon>Clostridia</taxon>
        <taxon>Halanaerobiales</taxon>
        <taxon>Halanaerobiaceae</taxon>
        <taxon>Halanaerobium</taxon>
    </lineage>
</organism>
<keyword evidence="5" id="KW-0511">Multifunctional enzyme</keyword>
<protein>
    <recommendedName>
        <fullName evidence="10">Peptide methionine sulfoxide reductase MsrB</fullName>
        <ecNumber evidence="10">1.8.4.12</ecNumber>
    </recommendedName>
    <alternativeName>
        <fullName evidence="10">Peptide-methionine (R)-S-oxide reductase</fullName>
    </alternativeName>
</protein>
<evidence type="ECO:0000256" key="1">
    <source>
        <dbReference type="ARBA" id="ARBA00005591"/>
    </source>
</evidence>
<evidence type="ECO:0000256" key="9">
    <source>
        <dbReference type="ARBA" id="ARBA00048782"/>
    </source>
</evidence>
<dbReference type="Pfam" id="PF01625">
    <property type="entry name" value="PMSR"/>
    <property type="match status" value="1"/>
</dbReference>
<feature type="signal peptide" evidence="11">
    <location>
        <begin position="1"/>
        <end position="23"/>
    </location>
</feature>
<comment type="similarity">
    <text evidence="1">Belongs to the MsrA Met sulfoxide reductase family.</text>
</comment>
<evidence type="ECO:0000313" key="14">
    <source>
        <dbReference type="EMBL" id="SDC60392.1"/>
    </source>
</evidence>
<comment type="similarity">
    <text evidence="3">In the N-terminal section; belongs to the MsrA Met sulfoxide reductase family.</text>
</comment>
<dbReference type="EC" id="1.8.4.12" evidence="10"/>
<dbReference type="FunFam" id="2.170.150.20:FF:000003">
    <property type="entry name" value="Peptide methionine sulfoxide reductase MsrB"/>
    <property type="match status" value="1"/>
</dbReference>
<dbReference type="GO" id="GO:0006979">
    <property type="term" value="P:response to oxidative stress"/>
    <property type="evidence" value="ECO:0007669"/>
    <property type="project" value="InterPro"/>
</dbReference>
<dbReference type="SUPFAM" id="SSF51316">
    <property type="entry name" value="Mss4-like"/>
    <property type="match status" value="1"/>
</dbReference>
<sequence length="400" mass="46030">MDYLFVTSILLLAVFGLSANVLAQEAIPYDQQMNELETETATFGLGCFWGPDGSFGALEGVVRTRVGYAGGEMKDPRYTKIGDYTETVQIDYDPDQISYRELVEIFFNSHNAFAEAYSRQYASLILYHNEDQRQTAVEVKENLEAERNRKVKTMIKELDRFYLAENYHQKFRLQQKTEFRDHYFEMMKIEEFINSPTISKINGYVSGKGERDNIIQNIGDFALTSELQEELLRVNGIDPEECITFCKTEDADSVVINEEETDAELRERLTDLQYKVTQLDATEPAFNNKYWDNKEPGIYVDVVSGEPLFSSTDKFESGSGWPSFTKPLVEENIVKVEDTSFWMRRIEVRSRNADSHLGHVFEDGPQPTGLRYCINSAALKFIPAEDLAAEGYEEFEYLFE</sequence>
<keyword evidence="11" id="KW-0732">Signal</keyword>
<dbReference type="Proteomes" id="UP000324896">
    <property type="component" value="Unassembled WGS sequence"/>
</dbReference>
<dbReference type="GO" id="GO:0005737">
    <property type="term" value="C:cytoplasm"/>
    <property type="evidence" value="ECO:0007669"/>
    <property type="project" value="TreeGrafter"/>
</dbReference>
<evidence type="ECO:0000313" key="13">
    <source>
        <dbReference type="EMBL" id="PXV67628.1"/>
    </source>
</evidence>
<dbReference type="FunFam" id="3.30.1060.10:FF:000004">
    <property type="entry name" value="Peptide methionine sulfoxide reductase A5"/>
    <property type="match status" value="1"/>
</dbReference>
<evidence type="ECO:0000256" key="2">
    <source>
        <dbReference type="ARBA" id="ARBA00008076"/>
    </source>
</evidence>
<dbReference type="RefSeq" id="WP_089723099.1">
    <property type="nucleotide sequence ID" value="NZ_FMYT01000010.1"/>
</dbReference>
<evidence type="ECO:0000256" key="8">
    <source>
        <dbReference type="ARBA" id="ARBA00048488"/>
    </source>
</evidence>
<dbReference type="HAMAP" id="MF_01400">
    <property type="entry name" value="MsrB"/>
    <property type="match status" value="1"/>
</dbReference>
<evidence type="ECO:0000256" key="10">
    <source>
        <dbReference type="HAMAP-Rule" id="MF_01400"/>
    </source>
</evidence>
<evidence type="ECO:0000256" key="6">
    <source>
        <dbReference type="ARBA" id="ARBA00024679"/>
    </source>
</evidence>
<dbReference type="PANTHER" id="PTHR10173">
    <property type="entry name" value="METHIONINE SULFOXIDE REDUCTASE"/>
    <property type="match status" value="1"/>
</dbReference>
<dbReference type="SUPFAM" id="SSF55068">
    <property type="entry name" value="Peptide methionine sulfoxide reductase"/>
    <property type="match status" value="1"/>
</dbReference>
<dbReference type="EMBL" id="QICM01000007">
    <property type="protein sequence ID" value="PXV67628.1"/>
    <property type="molecule type" value="Genomic_DNA"/>
</dbReference>
<comment type="similarity">
    <text evidence="2">In the C-terminal section; belongs to the MsrB Met sulfoxide reductase family.</text>
</comment>
<evidence type="ECO:0000256" key="5">
    <source>
        <dbReference type="ARBA" id="ARBA00023268"/>
    </source>
</evidence>
<comment type="catalytic activity">
    <reaction evidence="8 10">
        <text>L-methionyl-[protein] + [thioredoxin]-disulfide + H2O = L-methionyl-(R)-S-oxide-[protein] + [thioredoxin]-dithiol</text>
        <dbReference type="Rhea" id="RHEA:24164"/>
        <dbReference type="Rhea" id="RHEA-COMP:10698"/>
        <dbReference type="Rhea" id="RHEA-COMP:10700"/>
        <dbReference type="Rhea" id="RHEA-COMP:12313"/>
        <dbReference type="Rhea" id="RHEA-COMP:12314"/>
        <dbReference type="ChEBI" id="CHEBI:15377"/>
        <dbReference type="ChEBI" id="CHEBI:16044"/>
        <dbReference type="ChEBI" id="CHEBI:29950"/>
        <dbReference type="ChEBI" id="CHEBI:45764"/>
        <dbReference type="ChEBI" id="CHEBI:50058"/>
        <dbReference type="EC" id="1.8.4.12"/>
    </reaction>
</comment>